<dbReference type="InterPro" id="IPR036770">
    <property type="entry name" value="Ankyrin_rpt-contain_sf"/>
</dbReference>
<dbReference type="Proteomes" id="UP000054408">
    <property type="component" value="Unassembled WGS sequence"/>
</dbReference>
<dbReference type="GO" id="GO:0005634">
    <property type="term" value="C:nucleus"/>
    <property type="evidence" value="ECO:0007669"/>
    <property type="project" value="TreeGrafter"/>
</dbReference>
<organism evidence="1 2">
    <name type="scientific">Thecamonas trahens ATCC 50062</name>
    <dbReference type="NCBI Taxonomy" id="461836"/>
    <lineage>
        <taxon>Eukaryota</taxon>
        <taxon>Apusozoa</taxon>
        <taxon>Apusomonadida</taxon>
        <taxon>Apusomonadidae</taxon>
        <taxon>Thecamonas</taxon>
    </lineage>
</organism>
<dbReference type="InterPro" id="IPR001611">
    <property type="entry name" value="Leu-rich_rpt"/>
</dbReference>
<evidence type="ECO:0000313" key="2">
    <source>
        <dbReference type="Proteomes" id="UP000054408"/>
    </source>
</evidence>
<name>A0A0L0D327_THETB</name>
<dbReference type="EMBL" id="GL349443">
    <property type="protein sequence ID" value="KNC46714.1"/>
    <property type="molecule type" value="Genomic_DNA"/>
</dbReference>
<dbReference type="InterPro" id="IPR027038">
    <property type="entry name" value="RanGap"/>
</dbReference>
<dbReference type="Gene3D" id="1.25.40.20">
    <property type="entry name" value="Ankyrin repeat-containing domain"/>
    <property type="match status" value="1"/>
</dbReference>
<dbReference type="RefSeq" id="XP_013760501.1">
    <property type="nucleotide sequence ID" value="XM_013905047.1"/>
</dbReference>
<dbReference type="PANTHER" id="PTHR24113">
    <property type="entry name" value="RAN GTPASE-ACTIVATING PROTEIN 1"/>
    <property type="match status" value="1"/>
</dbReference>
<gene>
    <name evidence="1" type="ORF">AMSG_11752</name>
</gene>
<dbReference type="GO" id="GO:0031267">
    <property type="term" value="F:small GTPase binding"/>
    <property type="evidence" value="ECO:0007669"/>
    <property type="project" value="TreeGrafter"/>
</dbReference>
<dbReference type="GO" id="GO:0006913">
    <property type="term" value="P:nucleocytoplasmic transport"/>
    <property type="evidence" value="ECO:0007669"/>
    <property type="project" value="TreeGrafter"/>
</dbReference>
<dbReference type="PANTHER" id="PTHR24113:SF15">
    <property type="entry name" value="NACHT DOMAIN-CONTAINING PROTEIN"/>
    <property type="match status" value="1"/>
</dbReference>
<evidence type="ECO:0000313" key="1">
    <source>
        <dbReference type="EMBL" id="KNC46714.1"/>
    </source>
</evidence>
<reference evidence="1 2" key="1">
    <citation type="submission" date="2010-05" db="EMBL/GenBank/DDBJ databases">
        <title>The Genome Sequence of Thecamonas trahens ATCC 50062.</title>
        <authorList>
            <consortium name="The Broad Institute Genome Sequencing Platform"/>
            <person name="Russ C."/>
            <person name="Cuomo C."/>
            <person name="Shea T."/>
            <person name="Young S.K."/>
            <person name="Zeng Q."/>
            <person name="Koehrsen M."/>
            <person name="Haas B."/>
            <person name="Borodovsky M."/>
            <person name="Guigo R."/>
            <person name="Alvarado L."/>
            <person name="Berlin A."/>
            <person name="Bochicchio J."/>
            <person name="Borenstein D."/>
            <person name="Chapman S."/>
            <person name="Chen Z."/>
            <person name="Freedman E."/>
            <person name="Gellesch M."/>
            <person name="Goldberg J."/>
            <person name="Griggs A."/>
            <person name="Gujja S."/>
            <person name="Heilman E."/>
            <person name="Heiman D."/>
            <person name="Hepburn T."/>
            <person name="Howarth C."/>
            <person name="Jen D."/>
            <person name="Larson L."/>
            <person name="Mehta T."/>
            <person name="Park D."/>
            <person name="Pearson M."/>
            <person name="Roberts A."/>
            <person name="Saif S."/>
            <person name="Shenoy N."/>
            <person name="Sisk P."/>
            <person name="Stolte C."/>
            <person name="Sykes S."/>
            <person name="Thomson T."/>
            <person name="Walk T."/>
            <person name="White J."/>
            <person name="Yandava C."/>
            <person name="Burger G."/>
            <person name="Gray M.W."/>
            <person name="Holland P.W.H."/>
            <person name="King N."/>
            <person name="Lang F.B.F."/>
            <person name="Roger A.J."/>
            <person name="Ruiz-Trillo I."/>
            <person name="Lander E."/>
            <person name="Nusbaum C."/>
        </authorList>
    </citation>
    <scope>NUCLEOTIDE SEQUENCE [LARGE SCALE GENOMIC DNA]</scope>
    <source>
        <strain evidence="1 2">ATCC 50062</strain>
    </source>
</reference>
<accession>A0A0L0D327</accession>
<dbReference type="GO" id="GO:0005829">
    <property type="term" value="C:cytosol"/>
    <property type="evidence" value="ECO:0007669"/>
    <property type="project" value="TreeGrafter"/>
</dbReference>
<keyword evidence="2" id="KW-1185">Reference proteome</keyword>
<dbReference type="SUPFAM" id="SSF52047">
    <property type="entry name" value="RNI-like"/>
    <property type="match status" value="1"/>
</dbReference>
<dbReference type="Pfam" id="PF13516">
    <property type="entry name" value="LRR_6"/>
    <property type="match status" value="1"/>
</dbReference>
<dbReference type="Gene3D" id="3.80.10.10">
    <property type="entry name" value="Ribonuclease Inhibitor"/>
    <property type="match status" value="2"/>
</dbReference>
<dbReference type="GO" id="GO:0048471">
    <property type="term" value="C:perinuclear region of cytoplasm"/>
    <property type="evidence" value="ECO:0007669"/>
    <property type="project" value="TreeGrafter"/>
</dbReference>
<sequence length="725" mass="76557">MAPQPLPDATSDHLVSKLSQSAQSAESELVLERGRVSDGDARILLRRALASPILISVTLRAVRLPRGALASVPLPQTLTHLAMVDMTPPLTAACLPLLPLSLTSLDLSGNALGTARGLTAPLGHVPQLTVLNLADNILSDEACVALSLPDSLADLTLEHNPLTGLGVRRLLESVAGSLTSLNVSRTLVSGSDAAAMAVACPRLSEFDVRGVLFDGDEECELAQALASHSSLTRIWASLEPAPPDAAAFARPMLELLVSRAAAPYEVCDLGLRPRPTGLLGMCKQAPRSLAMLALVKGGVASCDLPELLSLLPPTLHTLIIEGVVLSDAGAQSLVAWMGSSTHLGKLVLRRTELTDEWLAAISRVVPHSLRYMDVSGNSLTDRSVELLRMLALGLPQLEWLDASRNWMPSLEVDGPGSVPWSIEVALNGAFEVGREGWVVFEASSLGTPPVSPLVAAVASGEPELVRRVLDAFYVPDLVPKHLVTSLETAWSVAGEAAVASGDAEMIEAVLGSADGRATMSRLPGTVRGLHDARAARAVVVELRRAVGRLAQITVDGTVFATGGLVKPYHRARVHRAVYAAVSGGEALPLARLRAEGMPMTEVLTGCMSRDDVLRRTPLDVALAAGDARVARHVLAAMPRALVEQVFVAALADDDDLLAPLEYAARSGSVAAVRFVLRHPVLGKVRRDVAGKWIPYRAKGALHIVELLNNGYLLQAQPGHPSPGRS</sequence>
<dbReference type="AlphaFoldDB" id="A0A0L0D327"/>
<dbReference type="GeneID" id="25569667"/>
<dbReference type="GO" id="GO:0005096">
    <property type="term" value="F:GTPase activator activity"/>
    <property type="evidence" value="ECO:0007669"/>
    <property type="project" value="InterPro"/>
</dbReference>
<proteinExistence type="predicted"/>
<dbReference type="InterPro" id="IPR032675">
    <property type="entry name" value="LRR_dom_sf"/>
</dbReference>
<protein>
    <submittedName>
        <fullName evidence="1">Uncharacterized protein</fullName>
    </submittedName>
</protein>